<proteinExistence type="predicted"/>
<evidence type="ECO:0008006" key="3">
    <source>
        <dbReference type="Google" id="ProtNLM"/>
    </source>
</evidence>
<gene>
    <name evidence="1" type="ORF">A2592_01870</name>
</gene>
<evidence type="ECO:0000313" key="1">
    <source>
        <dbReference type="EMBL" id="OGG88091.1"/>
    </source>
</evidence>
<sequence>MLAATNVYSVPESAAYGQITTTPIEVTVKTATVENTEALVRSYFKDVPVLIQIARCESAFRQTLPDGSILQGRVDSADTGVMQINKRYHANEAATMGLNLDDLYSNMAYARHLYETQGTKPWNASAPCWSKTLAMNI</sequence>
<organism evidence="1 2">
    <name type="scientific">Candidatus Kaiserbacteria bacterium RIFOXYD1_FULL_42_15</name>
    <dbReference type="NCBI Taxonomy" id="1798532"/>
    <lineage>
        <taxon>Bacteria</taxon>
        <taxon>Candidatus Kaiseribacteriota</taxon>
    </lineage>
</organism>
<reference evidence="1 2" key="1">
    <citation type="journal article" date="2016" name="Nat. Commun.">
        <title>Thousands of microbial genomes shed light on interconnected biogeochemical processes in an aquifer system.</title>
        <authorList>
            <person name="Anantharaman K."/>
            <person name="Brown C.T."/>
            <person name="Hug L.A."/>
            <person name="Sharon I."/>
            <person name="Castelle C.J."/>
            <person name="Probst A.J."/>
            <person name="Thomas B.C."/>
            <person name="Singh A."/>
            <person name="Wilkins M.J."/>
            <person name="Karaoz U."/>
            <person name="Brodie E.L."/>
            <person name="Williams K.H."/>
            <person name="Hubbard S.S."/>
            <person name="Banfield J.F."/>
        </authorList>
    </citation>
    <scope>NUCLEOTIDE SEQUENCE [LARGE SCALE GENOMIC DNA]</scope>
</reference>
<dbReference type="Proteomes" id="UP000179230">
    <property type="component" value="Unassembled WGS sequence"/>
</dbReference>
<comment type="caution">
    <text evidence="1">The sequence shown here is derived from an EMBL/GenBank/DDBJ whole genome shotgun (WGS) entry which is preliminary data.</text>
</comment>
<evidence type="ECO:0000313" key="2">
    <source>
        <dbReference type="Proteomes" id="UP000179230"/>
    </source>
</evidence>
<accession>A0A1F6FQF6</accession>
<dbReference type="AlphaFoldDB" id="A0A1F6FQF6"/>
<protein>
    <recommendedName>
        <fullName evidence="3">Transglycosylase SLT domain-containing protein</fullName>
    </recommendedName>
</protein>
<dbReference type="InterPro" id="IPR023346">
    <property type="entry name" value="Lysozyme-like_dom_sf"/>
</dbReference>
<name>A0A1F6FQF6_9BACT</name>
<dbReference type="SUPFAM" id="SSF53955">
    <property type="entry name" value="Lysozyme-like"/>
    <property type="match status" value="1"/>
</dbReference>
<dbReference type="EMBL" id="MFMT01000029">
    <property type="protein sequence ID" value="OGG88091.1"/>
    <property type="molecule type" value="Genomic_DNA"/>
</dbReference>